<dbReference type="RefSeq" id="WP_152191764.1">
    <property type="nucleotide sequence ID" value="NZ_WFKI01000018.1"/>
</dbReference>
<feature type="compositionally biased region" description="Basic and acidic residues" evidence="1">
    <location>
        <begin position="70"/>
        <end position="81"/>
    </location>
</feature>
<evidence type="ECO:0000313" key="2">
    <source>
        <dbReference type="EMBL" id="KAB7888375.1"/>
    </source>
</evidence>
<name>A0A6L4WVL7_9BACT</name>
<dbReference type="Proteomes" id="UP000472839">
    <property type="component" value="Unassembled WGS sequence"/>
</dbReference>
<evidence type="ECO:0000313" key="5">
    <source>
        <dbReference type="Proteomes" id="UP000472839"/>
    </source>
</evidence>
<keyword evidence="4" id="KW-1185">Reference proteome</keyword>
<comment type="caution">
    <text evidence="3">The sequence shown here is derived from an EMBL/GenBank/DDBJ whole genome shotgun (WGS) entry which is preliminary data.</text>
</comment>
<dbReference type="Proteomes" id="UP000461010">
    <property type="component" value="Unassembled WGS sequence"/>
</dbReference>
<protein>
    <submittedName>
        <fullName evidence="3">Uncharacterized protein</fullName>
    </submittedName>
</protein>
<evidence type="ECO:0000313" key="3">
    <source>
        <dbReference type="EMBL" id="KAB7889845.1"/>
    </source>
</evidence>
<gene>
    <name evidence="2" type="ORF">GBG18_13170</name>
    <name evidence="3" type="ORF">GBG19_04670</name>
</gene>
<dbReference type="EMBL" id="WFKK01000009">
    <property type="protein sequence ID" value="KAB7889845.1"/>
    <property type="molecule type" value="Genomic_DNA"/>
</dbReference>
<evidence type="ECO:0000256" key="1">
    <source>
        <dbReference type="SAM" id="MobiDB-lite"/>
    </source>
</evidence>
<organism evidence="3 5">
    <name type="scientific">Poseidonibacter ostreae</name>
    <dbReference type="NCBI Taxonomy" id="2654171"/>
    <lineage>
        <taxon>Bacteria</taxon>
        <taxon>Pseudomonadati</taxon>
        <taxon>Campylobacterota</taxon>
        <taxon>Epsilonproteobacteria</taxon>
        <taxon>Campylobacterales</taxon>
        <taxon>Arcobacteraceae</taxon>
        <taxon>Poseidonibacter</taxon>
    </lineage>
</organism>
<evidence type="ECO:0000313" key="4">
    <source>
        <dbReference type="Proteomes" id="UP000461010"/>
    </source>
</evidence>
<reference evidence="4 5" key="1">
    <citation type="submission" date="2019-10" db="EMBL/GenBank/DDBJ databases">
        <title>Poseidonibacter ostreae sp. nov., isolated from the gut of the Ostrea denselamellosa.</title>
        <authorList>
            <person name="Choi A."/>
        </authorList>
    </citation>
    <scope>NUCLEOTIDE SEQUENCE [LARGE SCALE GENOMIC DNA]</scope>
    <source>
        <strain evidence="3 5">SJOD-M-33</strain>
        <strain evidence="2 4">SJOD-M-5</strain>
    </source>
</reference>
<feature type="compositionally biased region" description="Polar residues" evidence="1">
    <location>
        <begin position="54"/>
        <end position="67"/>
    </location>
</feature>
<sequence>MSKIVLDVDDKNIDTVLTILNNLKSGLIKNISAPTNNINSRMQAKKLLKQQNIQEDEFMSSSPSTGKYLSRSDYKNKLKKG</sequence>
<dbReference type="AlphaFoldDB" id="A0A6L4WVL7"/>
<feature type="region of interest" description="Disordered" evidence="1">
    <location>
        <begin position="54"/>
        <end position="81"/>
    </location>
</feature>
<accession>A0A6L4WVL7</accession>
<dbReference type="EMBL" id="WFKJ01000051">
    <property type="protein sequence ID" value="KAB7888375.1"/>
    <property type="molecule type" value="Genomic_DNA"/>
</dbReference>
<proteinExistence type="predicted"/>